<reference evidence="4 5" key="1">
    <citation type="submission" date="2023-08" db="EMBL/GenBank/DDBJ databases">
        <title>Functional and genomic diversity of the sorghum phyllosphere microbiome.</title>
        <authorList>
            <person name="Shade A."/>
        </authorList>
    </citation>
    <scope>NUCLEOTIDE SEQUENCE [LARGE SCALE GENOMIC DNA]</scope>
    <source>
        <strain evidence="4 5">SORGH_AS_0919</strain>
    </source>
</reference>
<name>A0ABU1HZ56_9MICO</name>
<dbReference type="PROSITE" id="PS51084">
    <property type="entry name" value="HIT_2"/>
    <property type="match status" value="1"/>
</dbReference>
<keyword evidence="4" id="KW-0378">Hydrolase</keyword>
<dbReference type="Proteomes" id="UP001260188">
    <property type="component" value="Unassembled WGS sequence"/>
</dbReference>
<dbReference type="GO" id="GO:0016787">
    <property type="term" value="F:hydrolase activity"/>
    <property type="evidence" value="ECO:0007669"/>
    <property type="project" value="UniProtKB-KW"/>
</dbReference>
<dbReference type="InterPro" id="IPR011146">
    <property type="entry name" value="HIT-like"/>
</dbReference>
<keyword evidence="5" id="KW-1185">Reference proteome</keyword>
<evidence type="ECO:0000256" key="1">
    <source>
        <dbReference type="PROSITE-ProRule" id="PRU00464"/>
    </source>
</evidence>
<sequence length="176" mass="19700">MDWREDRIAAAHRGENPTILVELAAGFAVMGDVQFLPGYCVLLGKDPSAKALAEMPRAERVQFLADVDLLATAVERACRASDPQFRRVNIEVLGNTDAFVHGHIWPRYEWEPPAMVTRPVWLYEPERWSDPETALGSEPAGLRERITTELMLLVAEESRHDVADQAPPLTPHRPGP</sequence>
<dbReference type="Gene3D" id="3.30.428.10">
    <property type="entry name" value="HIT-like"/>
    <property type="match status" value="1"/>
</dbReference>
<protein>
    <submittedName>
        <fullName evidence="4">Diadenosine tetraphosphate (Ap4A) HIT family hydrolase</fullName>
    </submittedName>
</protein>
<evidence type="ECO:0000259" key="3">
    <source>
        <dbReference type="PROSITE" id="PS51084"/>
    </source>
</evidence>
<evidence type="ECO:0000256" key="2">
    <source>
        <dbReference type="SAM" id="MobiDB-lite"/>
    </source>
</evidence>
<feature type="region of interest" description="Disordered" evidence="2">
    <location>
        <begin position="157"/>
        <end position="176"/>
    </location>
</feature>
<dbReference type="SUPFAM" id="SSF54197">
    <property type="entry name" value="HIT-like"/>
    <property type="match status" value="1"/>
</dbReference>
<comment type="caution">
    <text evidence="4">The sequence shown here is derived from an EMBL/GenBank/DDBJ whole genome shotgun (WGS) entry which is preliminary data.</text>
</comment>
<dbReference type="InterPro" id="IPR036265">
    <property type="entry name" value="HIT-like_sf"/>
</dbReference>
<evidence type="ECO:0000313" key="5">
    <source>
        <dbReference type="Proteomes" id="UP001260188"/>
    </source>
</evidence>
<organism evidence="4 5">
    <name type="scientific">Microbacterium paludicola</name>
    <dbReference type="NCBI Taxonomy" id="300019"/>
    <lineage>
        <taxon>Bacteria</taxon>
        <taxon>Bacillati</taxon>
        <taxon>Actinomycetota</taxon>
        <taxon>Actinomycetes</taxon>
        <taxon>Micrococcales</taxon>
        <taxon>Microbacteriaceae</taxon>
        <taxon>Microbacterium</taxon>
    </lineage>
</organism>
<dbReference type="RefSeq" id="WP_309665080.1">
    <property type="nucleotide sequence ID" value="NZ_JAVIZA010000001.1"/>
</dbReference>
<evidence type="ECO:0000313" key="4">
    <source>
        <dbReference type="EMBL" id="MDR6166710.1"/>
    </source>
</evidence>
<feature type="domain" description="HIT" evidence="3">
    <location>
        <begin position="7"/>
        <end position="115"/>
    </location>
</feature>
<dbReference type="EMBL" id="JAVIZA010000001">
    <property type="protein sequence ID" value="MDR6166710.1"/>
    <property type="molecule type" value="Genomic_DNA"/>
</dbReference>
<proteinExistence type="predicted"/>
<gene>
    <name evidence="4" type="ORF">QE367_000914</name>
</gene>
<accession>A0ABU1HZ56</accession>
<comment type="caution">
    <text evidence="1">Lacks conserved residue(s) required for the propagation of feature annotation.</text>
</comment>